<keyword evidence="2" id="KW-1185">Reference proteome</keyword>
<dbReference type="SUPFAM" id="SSF52540">
    <property type="entry name" value="P-loop containing nucleoside triphosphate hydrolases"/>
    <property type="match status" value="1"/>
</dbReference>
<comment type="caution">
    <text evidence="1">The sequence shown here is derived from an EMBL/GenBank/DDBJ whole genome shotgun (WGS) entry which is preliminary data.</text>
</comment>
<dbReference type="EMBL" id="AFXA01000014">
    <property type="protein sequence ID" value="EGV00009.1"/>
    <property type="molecule type" value="Genomic_DNA"/>
</dbReference>
<dbReference type="InterPro" id="IPR027417">
    <property type="entry name" value="P-loop_NTPase"/>
</dbReference>
<dbReference type="AlphaFoldDB" id="F9UKS8"/>
<dbReference type="STRING" id="1037410.MCSF7_02482"/>
<dbReference type="RefSeq" id="WP_006608896.1">
    <property type="nucleotide sequence ID" value="NZ_AFXA01000014.1"/>
</dbReference>
<protein>
    <recommendedName>
        <fullName evidence="3">NadR/Ttd14 AAA domain-containing protein</fullName>
    </recommendedName>
</protein>
<evidence type="ECO:0008006" key="3">
    <source>
        <dbReference type="Google" id="ProtNLM"/>
    </source>
</evidence>
<dbReference type="Gene3D" id="3.40.50.300">
    <property type="entry name" value="P-loop containing nucleotide triphosphate hydrolases"/>
    <property type="match status" value="1"/>
</dbReference>
<name>F9UKS8_9BACT</name>
<gene>
    <name evidence="1" type="ORF">MCSF7_02482</name>
</gene>
<dbReference type="Proteomes" id="UP000004978">
    <property type="component" value="Unassembled WGS sequence"/>
</dbReference>
<organism evidence="1 2">
    <name type="scientific">Mycoplasmopsis columbina SF7</name>
    <dbReference type="NCBI Taxonomy" id="1037410"/>
    <lineage>
        <taxon>Bacteria</taxon>
        <taxon>Bacillati</taxon>
        <taxon>Mycoplasmatota</taxon>
        <taxon>Mycoplasmoidales</taxon>
        <taxon>Metamycoplasmataceae</taxon>
        <taxon>Mycoplasmopsis</taxon>
    </lineage>
</organism>
<evidence type="ECO:0000313" key="1">
    <source>
        <dbReference type="EMBL" id="EGV00009.1"/>
    </source>
</evidence>
<proteinExistence type="predicted"/>
<accession>F9UKS8</accession>
<reference evidence="1 2" key="1">
    <citation type="journal article" date="2013" name="Genome Announc.">
        <title>Genome Sequence of Mycoplasma columbinum Strain SF7.</title>
        <authorList>
            <person name="Guo Z."/>
            <person name="Xu X."/>
            <person name="Zheng Q."/>
            <person name="Li T."/>
            <person name="Kuang S."/>
            <person name="Zhang Z."/>
            <person name="Chen Y."/>
            <person name="Lu X."/>
            <person name="Zhou R."/>
            <person name="Bi D."/>
            <person name="Jin H."/>
        </authorList>
    </citation>
    <scope>NUCLEOTIDE SEQUENCE [LARGE SCALE GENOMIC DNA]</scope>
    <source>
        <strain evidence="1 2">SF7</strain>
    </source>
</reference>
<evidence type="ECO:0000313" key="2">
    <source>
        <dbReference type="Proteomes" id="UP000004978"/>
    </source>
</evidence>
<sequence>MTNKEIKIIFLGGMSESGKSTAGIYFQNTLNYERLKIIKIEKELMDYFQIDYSGNKENFSNALEKLYQQENIYELFLEKILIYSNGKNVTLESLYRSEIFTNITNLHKKTYCFYFEANKNLRMLREFVKVNLENPMPHCRFVNHFETKESFKRKHNAHLVKEIATHIINNDDSKENFYSKLKDIEKSLN</sequence>